<dbReference type="Gene3D" id="3.40.1350.10">
    <property type="match status" value="1"/>
</dbReference>
<name>A0A7C3UEF6_9EURY</name>
<organism evidence="3">
    <name type="scientific">Geoglobus ahangari</name>
    <dbReference type="NCBI Taxonomy" id="113653"/>
    <lineage>
        <taxon>Archaea</taxon>
        <taxon>Methanobacteriati</taxon>
        <taxon>Methanobacteriota</taxon>
        <taxon>Archaeoglobi</taxon>
        <taxon>Archaeoglobales</taxon>
        <taxon>Archaeoglobaceae</taxon>
        <taxon>Geoglobus</taxon>
    </lineage>
</organism>
<dbReference type="EMBL" id="DTPI01000037">
    <property type="protein sequence ID" value="HGE67036.1"/>
    <property type="molecule type" value="Genomic_DNA"/>
</dbReference>
<dbReference type="GO" id="GO:0003677">
    <property type="term" value="F:DNA binding"/>
    <property type="evidence" value="ECO:0007669"/>
    <property type="project" value="InterPro"/>
</dbReference>
<evidence type="ECO:0000313" key="5">
    <source>
        <dbReference type="EMBL" id="HHF48254.1"/>
    </source>
</evidence>
<dbReference type="AlphaFoldDB" id="A0A7C3UEF6"/>
<dbReference type="SUPFAM" id="SSF52980">
    <property type="entry name" value="Restriction endonuclease-like"/>
    <property type="match status" value="1"/>
</dbReference>
<proteinExistence type="predicted"/>
<reference evidence="3" key="1">
    <citation type="journal article" date="2020" name="mSystems">
        <title>Genome- and Community-Level Interaction Insights into Carbon Utilization and Element Cycling Functions of Hydrothermarchaeota in Hydrothermal Sediment.</title>
        <authorList>
            <person name="Zhou Z."/>
            <person name="Liu Y."/>
            <person name="Xu W."/>
            <person name="Pan J."/>
            <person name="Luo Z.H."/>
            <person name="Li M."/>
        </authorList>
    </citation>
    <scope>NUCLEOTIDE SEQUENCE [LARGE SCALE GENOMIC DNA]</scope>
    <source>
        <strain evidence="5">SpSt-10</strain>
        <strain evidence="4">SpSt-62</strain>
        <strain evidence="3">SpSt-97</strain>
    </source>
</reference>
<dbReference type="EMBL" id="DTAK01000004">
    <property type="protein sequence ID" value="HGU58710.1"/>
    <property type="molecule type" value="Genomic_DNA"/>
</dbReference>
<sequence length="292" mass="34121">MNKRAKSQGTYKHRGKKRKSYKKRGTLLERNVAWLFSTLGFDTKTNVQIKNHEIDVIVRSNGKSLAIECKQYEKSHLTVRNLIYEWATKRQILGVDRVLLVLWGSNVKDEDRKLAERLNISIWDEEDFEKIFNLALERKNAARDYILKEFGLNPPDPTHLDPILEKFSEVVPNLIKHDTYERFTIFSKGWILSGIVIGLLYPTFLSFWILSIPLLGLAWTYCYVKRIRWERKVLKSVIKKLSKVRGGVTTSELAYITKKSEKSVKKILEYLRSKGYVKVLGDLWVSENIEKP</sequence>
<comment type="caution">
    <text evidence="3">The sequence shown here is derived from an EMBL/GenBank/DDBJ whole genome shotgun (WGS) entry which is preliminary data.</text>
</comment>
<accession>A0A7C3UEF6</accession>
<protein>
    <recommendedName>
        <fullName evidence="6">Restriction endonuclease type IV Mrr domain-containing protein</fullName>
    </recommendedName>
</protein>
<dbReference type="InterPro" id="IPR011335">
    <property type="entry name" value="Restrct_endonuc-II-like"/>
</dbReference>
<evidence type="ECO:0000313" key="4">
    <source>
        <dbReference type="EMBL" id="HGU58710.1"/>
    </source>
</evidence>
<keyword evidence="2" id="KW-1133">Transmembrane helix</keyword>
<gene>
    <name evidence="5" type="ORF">ENL48_03505</name>
    <name evidence="4" type="ORF">ENT89_00535</name>
    <name evidence="3" type="ORF">ENX77_07995</name>
</gene>
<evidence type="ECO:0000256" key="2">
    <source>
        <dbReference type="SAM" id="Phobius"/>
    </source>
</evidence>
<evidence type="ECO:0000256" key="1">
    <source>
        <dbReference type="SAM" id="MobiDB-lite"/>
    </source>
</evidence>
<evidence type="ECO:0008006" key="6">
    <source>
        <dbReference type="Google" id="ProtNLM"/>
    </source>
</evidence>
<dbReference type="GO" id="GO:0004519">
    <property type="term" value="F:endonuclease activity"/>
    <property type="evidence" value="ECO:0007669"/>
    <property type="project" value="InterPro"/>
</dbReference>
<dbReference type="EMBL" id="DRUC01000054">
    <property type="protein sequence ID" value="HHF48254.1"/>
    <property type="molecule type" value="Genomic_DNA"/>
</dbReference>
<keyword evidence="2" id="KW-0812">Transmembrane</keyword>
<dbReference type="InterPro" id="IPR011856">
    <property type="entry name" value="tRNA_endonuc-like_dom_sf"/>
</dbReference>
<feature type="region of interest" description="Disordered" evidence="1">
    <location>
        <begin position="1"/>
        <end position="21"/>
    </location>
</feature>
<dbReference type="GO" id="GO:0009307">
    <property type="term" value="P:DNA restriction-modification system"/>
    <property type="evidence" value="ECO:0007669"/>
    <property type="project" value="InterPro"/>
</dbReference>
<feature type="transmembrane region" description="Helical" evidence="2">
    <location>
        <begin position="183"/>
        <end position="201"/>
    </location>
</feature>
<keyword evidence="2" id="KW-0472">Membrane</keyword>
<evidence type="ECO:0000313" key="3">
    <source>
        <dbReference type="EMBL" id="HGE67036.1"/>
    </source>
</evidence>